<evidence type="ECO:0000313" key="1">
    <source>
        <dbReference type="EMBL" id="QIN78171.1"/>
    </source>
</evidence>
<dbReference type="Proteomes" id="UP000502706">
    <property type="component" value="Chromosome"/>
</dbReference>
<dbReference type="KEGG" id="rmar:GBA65_06220"/>
<proteinExistence type="predicted"/>
<dbReference type="AlphaFoldDB" id="A0A6G8PVD5"/>
<protein>
    <submittedName>
        <fullName evidence="1">Uncharacterized protein</fullName>
    </submittedName>
</protein>
<dbReference type="EMBL" id="CP045121">
    <property type="protein sequence ID" value="QIN78171.1"/>
    <property type="molecule type" value="Genomic_DNA"/>
</dbReference>
<name>A0A6G8PVD5_9ACTN</name>
<evidence type="ECO:0000313" key="2">
    <source>
        <dbReference type="Proteomes" id="UP000502706"/>
    </source>
</evidence>
<keyword evidence="2" id="KW-1185">Reference proteome</keyword>
<accession>A0A6G8PVD5</accession>
<dbReference type="RefSeq" id="WP_166395847.1">
    <property type="nucleotide sequence ID" value="NZ_CP045121.1"/>
</dbReference>
<sequence>MIPVQYRDSETEEILEQRHEDEAPTMGTEVWLGVRRYEVLYRWQCVPTCCIVYVRPVRVEQRVAVAV</sequence>
<organism evidence="1 2">
    <name type="scientific">Rubrobacter marinus</name>
    <dbReference type="NCBI Taxonomy" id="2653852"/>
    <lineage>
        <taxon>Bacteria</taxon>
        <taxon>Bacillati</taxon>
        <taxon>Actinomycetota</taxon>
        <taxon>Rubrobacteria</taxon>
        <taxon>Rubrobacterales</taxon>
        <taxon>Rubrobacteraceae</taxon>
        <taxon>Rubrobacter</taxon>
    </lineage>
</organism>
<gene>
    <name evidence="1" type="ORF">GBA65_06220</name>
</gene>
<reference evidence="1 2" key="1">
    <citation type="submission" date="2019-10" db="EMBL/GenBank/DDBJ databases">
        <title>Rubrobacter sp nov SCSIO 52915 isolated from a deep-sea sediment in the South China Sea.</title>
        <authorList>
            <person name="Chen R.W."/>
        </authorList>
    </citation>
    <scope>NUCLEOTIDE SEQUENCE [LARGE SCALE GENOMIC DNA]</scope>
    <source>
        <strain evidence="1 2">SCSIO 52915</strain>
    </source>
</reference>